<evidence type="ECO:0000313" key="3">
    <source>
        <dbReference type="Proteomes" id="UP000243081"/>
    </source>
</evidence>
<dbReference type="OMA" id="APMSAVW"/>
<name>A0A179I8S1_CORDF</name>
<dbReference type="Proteomes" id="UP000243081">
    <property type="component" value="Unassembled WGS sequence"/>
</dbReference>
<dbReference type="EMBL" id="LUKN01002705">
    <property type="protein sequence ID" value="OAQ98674.1"/>
    <property type="molecule type" value="Genomic_DNA"/>
</dbReference>
<keyword evidence="3" id="KW-1185">Reference proteome</keyword>
<accession>A0A179I8S1</accession>
<feature type="region of interest" description="Disordered" evidence="1">
    <location>
        <begin position="68"/>
        <end position="91"/>
    </location>
</feature>
<feature type="compositionally biased region" description="Polar residues" evidence="1">
    <location>
        <begin position="215"/>
        <end position="233"/>
    </location>
</feature>
<feature type="region of interest" description="Disordered" evidence="1">
    <location>
        <begin position="150"/>
        <end position="233"/>
    </location>
</feature>
<gene>
    <name evidence="2" type="ORF">LLEC1_06946</name>
</gene>
<reference evidence="2 3" key="1">
    <citation type="submission" date="2016-03" db="EMBL/GenBank/DDBJ databases">
        <title>Fine-scale spatial genetic structure of a fungal parasite of coffee scale insects.</title>
        <authorList>
            <person name="Jackson D."/>
            <person name="Zemenick K.A."/>
            <person name="Malloure B."/>
            <person name="Quandt C.A."/>
            <person name="James T.Y."/>
        </authorList>
    </citation>
    <scope>NUCLEOTIDE SEQUENCE [LARGE SCALE GENOMIC DNA]</scope>
    <source>
        <strain evidence="2 3">UM487</strain>
    </source>
</reference>
<organism evidence="2 3">
    <name type="scientific">Cordyceps confragosa</name>
    <name type="common">Lecanicillium lecanii</name>
    <dbReference type="NCBI Taxonomy" id="2714763"/>
    <lineage>
        <taxon>Eukaryota</taxon>
        <taxon>Fungi</taxon>
        <taxon>Dikarya</taxon>
        <taxon>Ascomycota</taxon>
        <taxon>Pezizomycotina</taxon>
        <taxon>Sordariomycetes</taxon>
        <taxon>Hypocreomycetidae</taxon>
        <taxon>Hypocreales</taxon>
        <taxon>Cordycipitaceae</taxon>
        <taxon>Akanthomyces</taxon>
    </lineage>
</organism>
<comment type="caution">
    <text evidence="2">The sequence shown here is derived from an EMBL/GenBank/DDBJ whole genome shotgun (WGS) entry which is preliminary data.</text>
</comment>
<evidence type="ECO:0000313" key="2">
    <source>
        <dbReference type="EMBL" id="OAQ98674.1"/>
    </source>
</evidence>
<feature type="region of interest" description="Disordered" evidence="1">
    <location>
        <begin position="304"/>
        <end position="338"/>
    </location>
</feature>
<proteinExistence type="predicted"/>
<sequence>MYNAARVPDTGSSSGFDGSVWHTESNQLGFGGVSSAPMSAVWSQNDFTPYIPDASVSLPCTPAPVGLYQTPGQGPSRQMPHLNTPPASAISFSKLDSDESTEKLEPKVDTGSHGYFKENGSVIMNKWFSNTTTQIAPPQLIYNVPPPASLSSQDSFNDASSISSGNRLSATPSRLHPARSDFSNQLSFTSAGNFSSQSPQTGYSTRRRLPCDASPSPTIVRNSDIQDGSSYESPSVATSVALSVYEEDSNYGASRAPSTQPSRLPSPVLSEHHKTAQNDFLIKARAEGMSYRDIKVKGGFTEAESTLRGRHRMLTKDKEDRVRKPEWTEKDVSSTKSK</sequence>
<dbReference type="AlphaFoldDB" id="A0A179I8S1"/>
<feature type="region of interest" description="Disordered" evidence="1">
    <location>
        <begin position="250"/>
        <end position="272"/>
    </location>
</feature>
<feature type="compositionally biased region" description="Basic and acidic residues" evidence="1">
    <location>
        <begin position="314"/>
        <end position="338"/>
    </location>
</feature>
<feature type="compositionally biased region" description="Polar residues" evidence="1">
    <location>
        <begin position="150"/>
        <end position="172"/>
    </location>
</feature>
<evidence type="ECO:0000256" key="1">
    <source>
        <dbReference type="SAM" id="MobiDB-lite"/>
    </source>
</evidence>
<dbReference type="OrthoDB" id="3439209at2759"/>
<protein>
    <submittedName>
        <fullName evidence="2">Uncharacterized protein</fullName>
    </submittedName>
</protein>
<feature type="compositionally biased region" description="Polar residues" evidence="1">
    <location>
        <begin position="181"/>
        <end position="204"/>
    </location>
</feature>